<feature type="region of interest" description="Disordered" evidence="1">
    <location>
        <begin position="1"/>
        <end position="26"/>
    </location>
</feature>
<dbReference type="Gene3D" id="3.30.1340.30">
    <property type="match status" value="1"/>
</dbReference>
<organism evidence="4 5">
    <name type="scientific">Vulcaniibacterium thermophilum</name>
    <dbReference type="NCBI Taxonomy" id="1169913"/>
    <lineage>
        <taxon>Bacteria</taxon>
        <taxon>Pseudomonadati</taxon>
        <taxon>Pseudomonadota</taxon>
        <taxon>Gammaproteobacteria</taxon>
        <taxon>Lysobacterales</taxon>
        <taxon>Lysobacteraceae</taxon>
        <taxon>Vulcaniibacterium</taxon>
    </lineage>
</organism>
<feature type="transmembrane region" description="Helical" evidence="2">
    <location>
        <begin position="80"/>
        <end position="98"/>
    </location>
</feature>
<dbReference type="Proteomes" id="UP000636453">
    <property type="component" value="Unassembled WGS sequence"/>
</dbReference>
<evidence type="ECO:0000313" key="5">
    <source>
        <dbReference type="Proteomes" id="UP000636453"/>
    </source>
</evidence>
<gene>
    <name evidence="4" type="ORF">GCM10007167_02720</name>
</gene>
<feature type="transmembrane region" description="Helical" evidence="2">
    <location>
        <begin position="238"/>
        <end position="258"/>
    </location>
</feature>
<accession>A0A918YV71</accession>
<protein>
    <recommendedName>
        <fullName evidence="3">BON domain-containing protein</fullName>
    </recommendedName>
</protein>
<comment type="caution">
    <text evidence="4">The sequence shown here is derived from an EMBL/GenBank/DDBJ whole genome shotgun (WGS) entry which is preliminary data.</text>
</comment>
<sequence>MASRPHLPALSTPAGRPLDPDRPRGAAGVSLEDALNLLHCGARAAPHGTARAVARRLAAAWGLLAEGCPPETRKETRMRTVLGILGGAAAGALAMYFLDPQLGRRRRMQVRDRSVALVHDAGDFARARTRRAGDRLRGLTHALRPSRAPHDDRTLHERIRSKLGRAVSHPGAVHVEVQDGRVRLSGHILADELDRLLALVSSLKGVGEVDNQLEVHDEPGNIPALQGRPRARRLNGRLMRPALPLLALTPVAIALVAAQRNGALQRLTRH</sequence>
<keyword evidence="2" id="KW-1133">Transmembrane helix</keyword>
<dbReference type="Pfam" id="PF04972">
    <property type="entry name" value="BON"/>
    <property type="match status" value="1"/>
</dbReference>
<dbReference type="InterPro" id="IPR007055">
    <property type="entry name" value="BON_dom"/>
</dbReference>
<keyword evidence="2" id="KW-0472">Membrane</keyword>
<name>A0A918YV71_9GAMM</name>
<dbReference type="PROSITE" id="PS50914">
    <property type="entry name" value="BON"/>
    <property type="match status" value="1"/>
</dbReference>
<reference evidence="4" key="1">
    <citation type="journal article" date="2014" name="Int. J. Syst. Evol. Microbiol.">
        <title>Complete genome sequence of Corynebacterium casei LMG S-19264T (=DSM 44701T), isolated from a smear-ripened cheese.</title>
        <authorList>
            <consortium name="US DOE Joint Genome Institute (JGI-PGF)"/>
            <person name="Walter F."/>
            <person name="Albersmeier A."/>
            <person name="Kalinowski J."/>
            <person name="Ruckert C."/>
        </authorList>
    </citation>
    <scope>NUCLEOTIDE SEQUENCE</scope>
    <source>
        <strain evidence="4">KCTC 32020</strain>
    </source>
</reference>
<proteinExistence type="predicted"/>
<evidence type="ECO:0000256" key="1">
    <source>
        <dbReference type="SAM" id="MobiDB-lite"/>
    </source>
</evidence>
<reference evidence="4" key="2">
    <citation type="submission" date="2020-09" db="EMBL/GenBank/DDBJ databases">
        <authorList>
            <person name="Sun Q."/>
            <person name="Kim S."/>
        </authorList>
    </citation>
    <scope>NUCLEOTIDE SEQUENCE</scope>
    <source>
        <strain evidence="4">KCTC 32020</strain>
    </source>
</reference>
<dbReference type="EMBL" id="BNCF01000001">
    <property type="protein sequence ID" value="GHE25567.1"/>
    <property type="molecule type" value="Genomic_DNA"/>
</dbReference>
<keyword evidence="2" id="KW-0812">Transmembrane</keyword>
<evidence type="ECO:0000256" key="2">
    <source>
        <dbReference type="SAM" id="Phobius"/>
    </source>
</evidence>
<keyword evidence="5" id="KW-1185">Reference proteome</keyword>
<evidence type="ECO:0000259" key="3">
    <source>
        <dbReference type="PROSITE" id="PS50914"/>
    </source>
</evidence>
<evidence type="ECO:0000313" key="4">
    <source>
        <dbReference type="EMBL" id="GHE25567.1"/>
    </source>
</evidence>
<feature type="domain" description="BON" evidence="3">
    <location>
        <begin position="151"/>
        <end position="217"/>
    </location>
</feature>
<dbReference type="AlphaFoldDB" id="A0A918YV71"/>